<sequence>MHRLPPPRLLFLTALVLGLGAAGGWLAAQVMVPMPWMIGALAVSALCVATLQRGLLRDYIFPNRFRNPFIALIGVMIGSQASPALLDSLATLPLALAALLLFILVAHAGNVAIFERLGGYDRATAFYSGTPGGLMESILLGEGAGADIRILTLQQFLRIIFVVTLVPAALSIWAGEPLGSAAGIAPGGDVPPRWTDCVLGAGAAGLGLFLARAVHVPAGHLVGPLVITAALTLMGAIELHLPFWVLATAQVVIGTSLGLRFLGITAAHIRKGLGLAFLSVLFMLTLGTGLSVALAQVTGLDVVQLLLSFAPGGVTEMSLIALSLSVSPALVSLFHVARILMTVGTLMVTPRLFGIGPKV</sequence>
<feature type="transmembrane region" description="Helical" evidence="1">
    <location>
        <begin position="218"/>
        <end position="237"/>
    </location>
</feature>
<dbReference type="RefSeq" id="WP_076448017.1">
    <property type="nucleotide sequence ID" value="NZ_FTOQ01000005.1"/>
</dbReference>
<feature type="transmembrane region" description="Helical" evidence="1">
    <location>
        <begin position="68"/>
        <end position="86"/>
    </location>
</feature>
<name>A0A1N7MNT9_9RHOB</name>
<organism evidence="2 3">
    <name type="scientific">Roseivivax lentus</name>
    <dbReference type="NCBI Taxonomy" id="633194"/>
    <lineage>
        <taxon>Bacteria</taxon>
        <taxon>Pseudomonadati</taxon>
        <taxon>Pseudomonadota</taxon>
        <taxon>Alphaproteobacteria</taxon>
        <taxon>Rhodobacterales</taxon>
        <taxon>Roseobacteraceae</taxon>
        <taxon>Roseivivax</taxon>
    </lineage>
</organism>
<dbReference type="NCBIfam" id="TIGR03082">
    <property type="entry name" value="Gneg_AbrB_dup"/>
    <property type="match status" value="1"/>
</dbReference>
<protein>
    <recommendedName>
        <fullName evidence="4">Ammonia monooxygenase</fullName>
    </recommendedName>
</protein>
<feature type="transmembrane region" description="Helical" evidence="1">
    <location>
        <begin position="36"/>
        <end position="56"/>
    </location>
</feature>
<feature type="transmembrane region" description="Helical" evidence="1">
    <location>
        <begin position="156"/>
        <end position="173"/>
    </location>
</feature>
<feature type="transmembrane region" description="Helical" evidence="1">
    <location>
        <begin position="275"/>
        <end position="297"/>
    </location>
</feature>
<feature type="transmembrane region" description="Helical" evidence="1">
    <location>
        <begin position="193"/>
        <end position="211"/>
    </location>
</feature>
<dbReference type="Pfam" id="PF05145">
    <property type="entry name" value="AbrB"/>
    <property type="match status" value="1"/>
</dbReference>
<keyword evidence="3" id="KW-1185">Reference proteome</keyword>
<dbReference type="GO" id="GO:0016020">
    <property type="term" value="C:membrane"/>
    <property type="evidence" value="ECO:0007669"/>
    <property type="project" value="InterPro"/>
</dbReference>
<feature type="transmembrane region" description="Helical" evidence="1">
    <location>
        <begin position="317"/>
        <end position="337"/>
    </location>
</feature>
<keyword evidence="1" id="KW-0812">Transmembrane</keyword>
<gene>
    <name evidence="2" type="ORF">SAMN05421759_10523</name>
</gene>
<dbReference type="GO" id="GO:0010468">
    <property type="term" value="P:regulation of gene expression"/>
    <property type="evidence" value="ECO:0007669"/>
    <property type="project" value="InterPro"/>
</dbReference>
<keyword evidence="1" id="KW-1133">Transmembrane helix</keyword>
<feature type="transmembrane region" description="Helical" evidence="1">
    <location>
        <begin position="243"/>
        <end position="263"/>
    </location>
</feature>
<dbReference type="AlphaFoldDB" id="A0A1N7MNT9"/>
<evidence type="ECO:0000313" key="3">
    <source>
        <dbReference type="Proteomes" id="UP000186684"/>
    </source>
</evidence>
<proteinExistence type="predicted"/>
<evidence type="ECO:0008006" key="4">
    <source>
        <dbReference type="Google" id="ProtNLM"/>
    </source>
</evidence>
<dbReference type="OrthoDB" id="7157734at2"/>
<dbReference type="PANTHER" id="PTHR38457">
    <property type="entry name" value="REGULATOR ABRB-RELATED"/>
    <property type="match status" value="1"/>
</dbReference>
<keyword evidence="1" id="KW-0472">Membrane</keyword>
<dbReference type="InterPro" id="IPR007820">
    <property type="entry name" value="AbrB_fam"/>
</dbReference>
<evidence type="ECO:0000313" key="2">
    <source>
        <dbReference type="EMBL" id="SIS87539.1"/>
    </source>
</evidence>
<accession>A0A1N7MNT9</accession>
<evidence type="ECO:0000256" key="1">
    <source>
        <dbReference type="SAM" id="Phobius"/>
    </source>
</evidence>
<dbReference type="Proteomes" id="UP000186684">
    <property type="component" value="Unassembled WGS sequence"/>
</dbReference>
<dbReference type="EMBL" id="FTOQ01000005">
    <property type="protein sequence ID" value="SIS87539.1"/>
    <property type="molecule type" value="Genomic_DNA"/>
</dbReference>
<dbReference type="InterPro" id="IPR017516">
    <property type="entry name" value="AbrB_dup"/>
</dbReference>
<reference evidence="3" key="1">
    <citation type="submission" date="2017-01" db="EMBL/GenBank/DDBJ databases">
        <authorList>
            <person name="Varghese N."/>
            <person name="Submissions S."/>
        </authorList>
    </citation>
    <scope>NUCLEOTIDE SEQUENCE [LARGE SCALE GENOMIC DNA]</scope>
    <source>
        <strain evidence="3">DSM 29430</strain>
    </source>
</reference>
<dbReference type="PIRSF" id="PIRSF038991">
    <property type="entry name" value="Protein_AbrB"/>
    <property type="match status" value="1"/>
</dbReference>
<dbReference type="PANTHER" id="PTHR38457:SF1">
    <property type="entry name" value="REGULATOR ABRB-RELATED"/>
    <property type="match status" value="1"/>
</dbReference>
<dbReference type="STRING" id="633194.SAMN05421759_10523"/>
<feature type="transmembrane region" description="Helical" evidence="1">
    <location>
        <begin position="92"/>
        <end position="114"/>
    </location>
</feature>